<evidence type="ECO:0000313" key="2">
    <source>
        <dbReference type="Proteomes" id="UP001163321"/>
    </source>
</evidence>
<protein>
    <submittedName>
        <fullName evidence="1">Uncharacterized protein</fullName>
    </submittedName>
</protein>
<keyword evidence="2" id="KW-1185">Reference proteome</keyword>
<sequence>MEHEHAASLTARAVKKALPDRAILTKEARHTINSAASVFTLYLTSIAQDISVARKRSTITLDDVLQALRDADFDHFIDPIESCVQETKAAASRKKHMRATTAIENESEVTNEVTEQLDEVAIQSNEENIDGDEDMISADEEVNLEECDSGKMKKSELIDDTQDAGTCQAPN</sequence>
<organism evidence="1 2">
    <name type="scientific">Peronosclerospora sorghi</name>
    <dbReference type="NCBI Taxonomy" id="230839"/>
    <lineage>
        <taxon>Eukaryota</taxon>
        <taxon>Sar</taxon>
        <taxon>Stramenopiles</taxon>
        <taxon>Oomycota</taxon>
        <taxon>Peronosporomycetes</taxon>
        <taxon>Peronosporales</taxon>
        <taxon>Peronosporaceae</taxon>
        <taxon>Peronosclerospora</taxon>
    </lineage>
</organism>
<gene>
    <name evidence="1" type="ORF">PsorP6_000384</name>
</gene>
<dbReference type="EMBL" id="CM047580">
    <property type="protein sequence ID" value="KAI9921085.1"/>
    <property type="molecule type" value="Genomic_DNA"/>
</dbReference>
<name>A0ACC0WQC6_9STRA</name>
<proteinExistence type="predicted"/>
<comment type="caution">
    <text evidence="1">The sequence shown here is derived from an EMBL/GenBank/DDBJ whole genome shotgun (WGS) entry which is preliminary data.</text>
</comment>
<accession>A0ACC0WQC6</accession>
<reference evidence="1 2" key="1">
    <citation type="journal article" date="2022" name="bioRxiv">
        <title>The genome of the oomycete Peronosclerospora sorghi, a cosmopolitan pathogen of maize and sorghum, is inflated with dispersed pseudogenes.</title>
        <authorList>
            <person name="Fletcher K."/>
            <person name="Martin F."/>
            <person name="Isakeit T."/>
            <person name="Cavanaugh K."/>
            <person name="Magill C."/>
            <person name="Michelmore R."/>
        </authorList>
    </citation>
    <scope>NUCLEOTIDE SEQUENCE [LARGE SCALE GENOMIC DNA]</scope>
    <source>
        <strain evidence="1">P6</strain>
    </source>
</reference>
<dbReference type="Proteomes" id="UP001163321">
    <property type="component" value="Chromosome 1"/>
</dbReference>
<evidence type="ECO:0000313" key="1">
    <source>
        <dbReference type="EMBL" id="KAI9921085.1"/>
    </source>
</evidence>